<keyword evidence="3" id="KW-1185">Reference proteome</keyword>
<dbReference type="EMBL" id="BGZK01000742">
    <property type="protein sequence ID" value="GBP58680.1"/>
    <property type="molecule type" value="Genomic_DNA"/>
</dbReference>
<reference evidence="2 3" key="1">
    <citation type="journal article" date="2019" name="Commun. Biol.">
        <title>The bagworm genome reveals a unique fibroin gene that provides high tensile strength.</title>
        <authorList>
            <person name="Kono N."/>
            <person name="Nakamura H."/>
            <person name="Ohtoshi R."/>
            <person name="Tomita M."/>
            <person name="Numata K."/>
            <person name="Arakawa K."/>
        </authorList>
    </citation>
    <scope>NUCLEOTIDE SEQUENCE [LARGE SCALE GENOMIC DNA]</scope>
</reference>
<comment type="caution">
    <text evidence="2">The sequence shown here is derived from an EMBL/GenBank/DDBJ whole genome shotgun (WGS) entry which is preliminary data.</text>
</comment>
<dbReference type="Proteomes" id="UP000299102">
    <property type="component" value="Unassembled WGS sequence"/>
</dbReference>
<sequence length="267" mass="30588">MKEHVKSLYLNNVTVMMTKIINSHQQALAQCRLKFEGLICSPRTRSPVKVDDLPCATNGRVERHNGVRIRIKHSSPITLFRIEGLGPYAPHAGPVRVEGEAMTTSGAGCLRRSPSHHRPAHRYFCTVQVERGRGASVVTRARASPRGDHARQEKRRLRNRLPASLAGLEPRAARRRPRRPLTVQAIYIYVRRSLCFMKLKMAFPKKAFYDALLDYLRFSELRTEALTQRYLRTSAAGRDVTARHRKEGDAPMTSSSFPPRENRWRRR</sequence>
<evidence type="ECO:0000256" key="1">
    <source>
        <dbReference type="SAM" id="MobiDB-lite"/>
    </source>
</evidence>
<evidence type="ECO:0000313" key="2">
    <source>
        <dbReference type="EMBL" id="GBP58680.1"/>
    </source>
</evidence>
<feature type="region of interest" description="Disordered" evidence="1">
    <location>
        <begin position="136"/>
        <end position="176"/>
    </location>
</feature>
<proteinExistence type="predicted"/>
<gene>
    <name evidence="2" type="ORF">EVAR_97083_1</name>
</gene>
<protein>
    <submittedName>
        <fullName evidence="2">Uncharacterized protein</fullName>
    </submittedName>
</protein>
<name>A0A4C1X6L8_EUMVA</name>
<dbReference type="AlphaFoldDB" id="A0A4C1X6L8"/>
<feature type="region of interest" description="Disordered" evidence="1">
    <location>
        <begin position="237"/>
        <end position="267"/>
    </location>
</feature>
<evidence type="ECO:0000313" key="3">
    <source>
        <dbReference type="Proteomes" id="UP000299102"/>
    </source>
</evidence>
<accession>A0A4C1X6L8</accession>
<organism evidence="2 3">
    <name type="scientific">Eumeta variegata</name>
    <name type="common">Bagworm moth</name>
    <name type="synonym">Eumeta japonica</name>
    <dbReference type="NCBI Taxonomy" id="151549"/>
    <lineage>
        <taxon>Eukaryota</taxon>
        <taxon>Metazoa</taxon>
        <taxon>Ecdysozoa</taxon>
        <taxon>Arthropoda</taxon>
        <taxon>Hexapoda</taxon>
        <taxon>Insecta</taxon>
        <taxon>Pterygota</taxon>
        <taxon>Neoptera</taxon>
        <taxon>Endopterygota</taxon>
        <taxon>Lepidoptera</taxon>
        <taxon>Glossata</taxon>
        <taxon>Ditrysia</taxon>
        <taxon>Tineoidea</taxon>
        <taxon>Psychidae</taxon>
        <taxon>Oiketicinae</taxon>
        <taxon>Eumeta</taxon>
    </lineage>
</organism>
<feature type="compositionally biased region" description="Basic and acidic residues" evidence="1">
    <location>
        <begin position="240"/>
        <end position="249"/>
    </location>
</feature>